<evidence type="ECO:0000259" key="2">
    <source>
        <dbReference type="PROSITE" id="PS50887"/>
    </source>
</evidence>
<dbReference type="PANTHER" id="PTHR46663:SF2">
    <property type="entry name" value="GGDEF DOMAIN-CONTAINING PROTEIN"/>
    <property type="match status" value="1"/>
</dbReference>
<sequence>MFNILDGEGMMVTQNNKNSMFWILVVFFLFLPIILEKFAPIHFYSSYWFLSFPSILIVLFRFGPIFGITILGISSLIHIIWEAYEFIRMGELISKEELEMIVIVNFVKVSVTILTTVYLVKINQHRKELQKLNEKLGKLTYRDHLTGLPNRLMLEDYINQVIKHSEKYNERFSIMFLDLDRFKEVNDTLGHANGDSLLIQVAERLQRSVRKNDVVFRLAGDEFIIVLKDIDKEECRNVAERIINEMSDSFTLEGMESSVSPSIGISFYPENGVIYQEIIKSADKAMYLAKLKGKNNFQFA</sequence>
<evidence type="ECO:0000313" key="4">
    <source>
        <dbReference type="Proteomes" id="UP000297975"/>
    </source>
</evidence>
<dbReference type="InterPro" id="IPR052163">
    <property type="entry name" value="DGC-Regulatory_Protein"/>
</dbReference>
<dbReference type="PANTHER" id="PTHR46663">
    <property type="entry name" value="DIGUANYLATE CYCLASE DGCT-RELATED"/>
    <property type="match status" value="1"/>
</dbReference>
<keyword evidence="1" id="KW-0812">Transmembrane</keyword>
<keyword evidence="1" id="KW-1133">Transmembrane helix</keyword>
<dbReference type="SUPFAM" id="SSF55073">
    <property type="entry name" value="Nucleotide cyclase"/>
    <property type="match status" value="1"/>
</dbReference>
<dbReference type="InterPro" id="IPR043128">
    <property type="entry name" value="Rev_trsase/Diguanyl_cyclase"/>
</dbReference>
<dbReference type="SMART" id="SM00267">
    <property type="entry name" value="GGDEF"/>
    <property type="match status" value="1"/>
</dbReference>
<dbReference type="InterPro" id="IPR029787">
    <property type="entry name" value="Nucleotide_cyclase"/>
</dbReference>
<protein>
    <submittedName>
        <fullName evidence="3">GGDEF domain-containing protein</fullName>
    </submittedName>
</protein>
<dbReference type="FunFam" id="3.30.70.270:FF:000001">
    <property type="entry name" value="Diguanylate cyclase domain protein"/>
    <property type="match status" value="1"/>
</dbReference>
<organism evidence="3 4">
    <name type="scientific">Filobacillus milosensis</name>
    <dbReference type="NCBI Taxonomy" id="94137"/>
    <lineage>
        <taxon>Bacteria</taxon>
        <taxon>Bacillati</taxon>
        <taxon>Bacillota</taxon>
        <taxon>Bacilli</taxon>
        <taxon>Bacillales</taxon>
        <taxon>Bacillaceae</taxon>
        <taxon>Filobacillus</taxon>
    </lineage>
</organism>
<feature type="transmembrane region" description="Helical" evidence="1">
    <location>
        <begin position="100"/>
        <end position="120"/>
    </location>
</feature>
<comment type="caution">
    <text evidence="3">The sequence shown here is derived from an EMBL/GenBank/DDBJ whole genome shotgun (WGS) entry which is preliminary data.</text>
</comment>
<accession>A0A4Y8IP67</accession>
<dbReference type="Gene3D" id="3.30.70.270">
    <property type="match status" value="1"/>
</dbReference>
<evidence type="ECO:0000256" key="1">
    <source>
        <dbReference type="SAM" id="Phobius"/>
    </source>
</evidence>
<gene>
    <name evidence="3" type="ORF">E3U55_08945</name>
</gene>
<dbReference type="Pfam" id="PF00990">
    <property type="entry name" value="GGDEF"/>
    <property type="match status" value="1"/>
</dbReference>
<proteinExistence type="predicted"/>
<feature type="transmembrane region" description="Helical" evidence="1">
    <location>
        <begin position="47"/>
        <end position="80"/>
    </location>
</feature>
<feature type="domain" description="GGDEF" evidence="2">
    <location>
        <begin position="170"/>
        <end position="300"/>
    </location>
</feature>
<dbReference type="Proteomes" id="UP000297975">
    <property type="component" value="Unassembled WGS sequence"/>
</dbReference>
<dbReference type="InterPro" id="IPR000160">
    <property type="entry name" value="GGDEF_dom"/>
</dbReference>
<keyword evidence="4" id="KW-1185">Reference proteome</keyword>
<feature type="transmembrane region" description="Helical" evidence="1">
    <location>
        <begin position="20"/>
        <end position="35"/>
    </location>
</feature>
<dbReference type="NCBIfam" id="TIGR00254">
    <property type="entry name" value="GGDEF"/>
    <property type="match status" value="1"/>
</dbReference>
<name>A0A4Y8IP67_9BACI</name>
<reference evidence="3 4" key="1">
    <citation type="submission" date="2019-03" db="EMBL/GenBank/DDBJ databases">
        <authorList>
            <person name="He R.-H."/>
        </authorList>
    </citation>
    <scope>NUCLEOTIDE SEQUENCE [LARGE SCALE GENOMIC DNA]</scope>
    <source>
        <strain evidence="4">SH 714</strain>
    </source>
</reference>
<keyword evidence="1" id="KW-0472">Membrane</keyword>
<dbReference type="EMBL" id="SOPW01000008">
    <property type="protein sequence ID" value="TFB21427.1"/>
    <property type="molecule type" value="Genomic_DNA"/>
</dbReference>
<dbReference type="AlphaFoldDB" id="A0A4Y8IP67"/>
<dbReference type="CDD" id="cd01949">
    <property type="entry name" value="GGDEF"/>
    <property type="match status" value="1"/>
</dbReference>
<dbReference type="PROSITE" id="PS50887">
    <property type="entry name" value="GGDEF"/>
    <property type="match status" value="1"/>
</dbReference>
<evidence type="ECO:0000313" key="3">
    <source>
        <dbReference type="EMBL" id="TFB21427.1"/>
    </source>
</evidence>